<comment type="function">
    <text evidence="1">Thiol-specific peroxidase that catalyzes the reduction of hydrogen peroxide and organic hydroperoxides to water and alcohols, respectively. Plays a role in cell protection against oxidative stress by detoxifying peroxides and as sensor of hydrogen peroxide-mediated signaling events.</text>
</comment>
<name>A0AA52H980_9PROT</name>
<keyword evidence="15" id="KW-1185">Reference proteome</keyword>
<keyword evidence="5" id="KW-0560">Oxidoreductase</keyword>
<feature type="domain" description="Thioredoxin" evidence="13">
    <location>
        <begin position="18"/>
        <end position="185"/>
    </location>
</feature>
<dbReference type="KEGG" id="tmk:QGN29_07570"/>
<evidence type="ECO:0000259" key="13">
    <source>
        <dbReference type="PROSITE" id="PS51352"/>
    </source>
</evidence>
<evidence type="ECO:0000256" key="9">
    <source>
        <dbReference type="ARBA" id="ARBA00038489"/>
    </source>
</evidence>
<reference evidence="14" key="1">
    <citation type="submission" date="2023-04" db="EMBL/GenBank/DDBJ databases">
        <title>Complete genome sequence of Temperatibacter marinus.</title>
        <authorList>
            <person name="Rong J.-C."/>
            <person name="Yi M.-L."/>
            <person name="Zhao Q."/>
        </authorList>
    </citation>
    <scope>NUCLEOTIDE SEQUENCE</scope>
    <source>
        <strain evidence="14">NBRC 110045</strain>
    </source>
</reference>
<evidence type="ECO:0000256" key="12">
    <source>
        <dbReference type="SAM" id="SignalP"/>
    </source>
</evidence>
<evidence type="ECO:0000256" key="2">
    <source>
        <dbReference type="ARBA" id="ARBA00013017"/>
    </source>
</evidence>
<comment type="catalytic activity">
    <reaction evidence="11">
        <text>a hydroperoxide + [thioredoxin]-dithiol = an alcohol + [thioredoxin]-disulfide + H2O</text>
        <dbReference type="Rhea" id="RHEA:62620"/>
        <dbReference type="Rhea" id="RHEA-COMP:10698"/>
        <dbReference type="Rhea" id="RHEA-COMP:10700"/>
        <dbReference type="ChEBI" id="CHEBI:15377"/>
        <dbReference type="ChEBI" id="CHEBI:29950"/>
        <dbReference type="ChEBI" id="CHEBI:30879"/>
        <dbReference type="ChEBI" id="CHEBI:35924"/>
        <dbReference type="ChEBI" id="CHEBI:50058"/>
        <dbReference type="EC" id="1.11.1.24"/>
    </reaction>
</comment>
<feature type="chain" id="PRO_5041217126" description="thioredoxin-dependent peroxiredoxin" evidence="12">
    <location>
        <begin position="22"/>
        <end position="185"/>
    </location>
</feature>
<dbReference type="RefSeq" id="WP_310797243.1">
    <property type="nucleotide sequence ID" value="NZ_CP123872.1"/>
</dbReference>
<dbReference type="InterPro" id="IPR000866">
    <property type="entry name" value="AhpC/TSA"/>
</dbReference>
<dbReference type="PANTHER" id="PTHR42801:SF7">
    <property type="entry name" value="SLL1159 PROTEIN"/>
    <property type="match status" value="1"/>
</dbReference>
<evidence type="ECO:0000256" key="5">
    <source>
        <dbReference type="ARBA" id="ARBA00023002"/>
    </source>
</evidence>
<dbReference type="Proteomes" id="UP001268683">
    <property type="component" value="Chromosome"/>
</dbReference>
<gene>
    <name evidence="14" type="ORF">QGN29_07570</name>
</gene>
<keyword evidence="7" id="KW-0676">Redox-active center</keyword>
<dbReference type="GO" id="GO:0034599">
    <property type="term" value="P:cellular response to oxidative stress"/>
    <property type="evidence" value="ECO:0007669"/>
    <property type="project" value="TreeGrafter"/>
</dbReference>
<dbReference type="GO" id="GO:0008379">
    <property type="term" value="F:thioredoxin peroxidase activity"/>
    <property type="evidence" value="ECO:0007669"/>
    <property type="project" value="TreeGrafter"/>
</dbReference>
<dbReference type="AlphaFoldDB" id="A0AA52H980"/>
<dbReference type="SUPFAM" id="SSF52833">
    <property type="entry name" value="Thioredoxin-like"/>
    <property type="match status" value="1"/>
</dbReference>
<dbReference type="EMBL" id="CP123872">
    <property type="protein sequence ID" value="WND01415.1"/>
    <property type="molecule type" value="Genomic_DNA"/>
</dbReference>
<evidence type="ECO:0000313" key="15">
    <source>
        <dbReference type="Proteomes" id="UP001268683"/>
    </source>
</evidence>
<protein>
    <recommendedName>
        <fullName evidence="2">thioredoxin-dependent peroxiredoxin</fullName>
        <ecNumber evidence="2">1.11.1.24</ecNumber>
    </recommendedName>
    <alternativeName>
        <fullName evidence="8">Thioredoxin peroxidase</fullName>
    </alternativeName>
    <alternativeName>
        <fullName evidence="10">Thioredoxin-dependent peroxiredoxin Bcp</fullName>
    </alternativeName>
</protein>
<keyword evidence="12" id="KW-0732">Signal</keyword>
<evidence type="ECO:0000256" key="10">
    <source>
        <dbReference type="ARBA" id="ARBA00042639"/>
    </source>
</evidence>
<dbReference type="PANTHER" id="PTHR42801">
    <property type="entry name" value="THIOREDOXIN-DEPENDENT PEROXIDE REDUCTASE"/>
    <property type="match status" value="1"/>
</dbReference>
<dbReference type="InterPro" id="IPR013766">
    <property type="entry name" value="Thioredoxin_domain"/>
</dbReference>
<proteinExistence type="inferred from homology"/>
<keyword evidence="6" id="KW-1015">Disulfide bond</keyword>
<dbReference type="Pfam" id="PF00578">
    <property type="entry name" value="AhpC-TSA"/>
    <property type="match status" value="1"/>
</dbReference>
<sequence length="185" mass="20504">MKKILSIVLLMAFSMTALANAADAPDMVGPEVGKEISALISLKDQTGTEQSLKSLQGSKGTVLVFFRSADWCPYCQMQLIDLQLHANKQIQDKGYSLAAVSYDSVKTLDMFTKKWSINFPLLSDTGSKVIDALKLKNPEYKGKSRFYGVPYPMVLVIDTNGIVKAKLFEKSYRKRPAVEEILSAL</sequence>
<organism evidence="14 15">
    <name type="scientific">Temperatibacter marinus</name>
    <dbReference type="NCBI Taxonomy" id="1456591"/>
    <lineage>
        <taxon>Bacteria</taxon>
        <taxon>Pseudomonadati</taxon>
        <taxon>Pseudomonadota</taxon>
        <taxon>Alphaproteobacteria</taxon>
        <taxon>Kordiimonadales</taxon>
        <taxon>Temperatibacteraceae</taxon>
        <taxon>Temperatibacter</taxon>
    </lineage>
</organism>
<dbReference type="GO" id="GO:0005737">
    <property type="term" value="C:cytoplasm"/>
    <property type="evidence" value="ECO:0007669"/>
    <property type="project" value="TreeGrafter"/>
</dbReference>
<comment type="similarity">
    <text evidence="9">Belongs to the peroxiredoxin family. BCP/PrxQ subfamily.</text>
</comment>
<evidence type="ECO:0000256" key="3">
    <source>
        <dbReference type="ARBA" id="ARBA00022559"/>
    </source>
</evidence>
<evidence type="ECO:0000256" key="6">
    <source>
        <dbReference type="ARBA" id="ARBA00023157"/>
    </source>
</evidence>
<evidence type="ECO:0000313" key="14">
    <source>
        <dbReference type="EMBL" id="WND01415.1"/>
    </source>
</evidence>
<evidence type="ECO:0000256" key="11">
    <source>
        <dbReference type="ARBA" id="ARBA00049091"/>
    </source>
</evidence>
<evidence type="ECO:0000256" key="4">
    <source>
        <dbReference type="ARBA" id="ARBA00022862"/>
    </source>
</evidence>
<evidence type="ECO:0000256" key="8">
    <source>
        <dbReference type="ARBA" id="ARBA00032824"/>
    </source>
</evidence>
<feature type="signal peptide" evidence="12">
    <location>
        <begin position="1"/>
        <end position="21"/>
    </location>
</feature>
<evidence type="ECO:0000256" key="7">
    <source>
        <dbReference type="ARBA" id="ARBA00023284"/>
    </source>
</evidence>
<keyword evidence="3" id="KW-0575">Peroxidase</keyword>
<dbReference type="InterPro" id="IPR036249">
    <property type="entry name" value="Thioredoxin-like_sf"/>
</dbReference>
<dbReference type="InterPro" id="IPR050924">
    <property type="entry name" value="Peroxiredoxin_BCP/PrxQ"/>
</dbReference>
<accession>A0AA52H980</accession>
<dbReference type="EC" id="1.11.1.24" evidence="2"/>
<keyword evidence="4" id="KW-0049">Antioxidant</keyword>
<dbReference type="PROSITE" id="PS51352">
    <property type="entry name" value="THIOREDOXIN_2"/>
    <property type="match status" value="1"/>
</dbReference>
<dbReference type="GO" id="GO:0045454">
    <property type="term" value="P:cell redox homeostasis"/>
    <property type="evidence" value="ECO:0007669"/>
    <property type="project" value="TreeGrafter"/>
</dbReference>
<evidence type="ECO:0000256" key="1">
    <source>
        <dbReference type="ARBA" id="ARBA00003330"/>
    </source>
</evidence>
<dbReference type="Gene3D" id="3.40.30.10">
    <property type="entry name" value="Glutaredoxin"/>
    <property type="match status" value="1"/>
</dbReference>